<dbReference type="PROSITE" id="PS51257">
    <property type="entry name" value="PROKAR_LIPOPROTEIN"/>
    <property type="match status" value="1"/>
</dbReference>
<feature type="non-terminal residue" evidence="2">
    <location>
        <position position="53"/>
    </location>
</feature>
<gene>
    <name evidence="2" type="ORF">LEP1GSC115_2140</name>
</gene>
<dbReference type="InterPro" id="IPR009630">
    <property type="entry name" value="DUF1229"/>
</dbReference>
<keyword evidence="1" id="KW-1133">Transmembrane helix</keyword>
<dbReference type="EMBL" id="AHNY02000281">
    <property type="protein sequence ID" value="EMY22803.1"/>
    <property type="molecule type" value="Genomic_DNA"/>
</dbReference>
<dbReference type="AlphaFoldDB" id="N1U9A9"/>
<proteinExistence type="predicted"/>
<feature type="transmembrane region" description="Helical" evidence="1">
    <location>
        <begin position="15"/>
        <end position="37"/>
    </location>
</feature>
<sequence length="53" mass="6383">MIRLWKIYSIPNKGIYYKFIIGFLILFVSCSSIYFFLKETYIGQRIMNGIYSE</sequence>
<evidence type="ECO:0000313" key="3">
    <source>
        <dbReference type="Proteomes" id="UP000012220"/>
    </source>
</evidence>
<evidence type="ECO:0008006" key="4">
    <source>
        <dbReference type="Google" id="ProtNLM"/>
    </source>
</evidence>
<keyword evidence="1" id="KW-0812">Transmembrane</keyword>
<keyword evidence="1" id="KW-0472">Membrane</keyword>
<name>N1U9A9_LEPIR</name>
<accession>N1U9A9</accession>
<dbReference type="Pfam" id="PF06797">
    <property type="entry name" value="DUF1229"/>
    <property type="match status" value="1"/>
</dbReference>
<organism evidence="2 3">
    <name type="scientific">Leptospira interrogans serovar Australis str. 200703203</name>
    <dbReference type="NCBI Taxonomy" id="1085541"/>
    <lineage>
        <taxon>Bacteria</taxon>
        <taxon>Pseudomonadati</taxon>
        <taxon>Spirochaetota</taxon>
        <taxon>Spirochaetia</taxon>
        <taxon>Leptospirales</taxon>
        <taxon>Leptospiraceae</taxon>
        <taxon>Leptospira</taxon>
    </lineage>
</organism>
<dbReference type="Proteomes" id="UP000012220">
    <property type="component" value="Unassembled WGS sequence"/>
</dbReference>
<comment type="caution">
    <text evidence="2">The sequence shown here is derived from an EMBL/GenBank/DDBJ whole genome shotgun (WGS) entry which is preliminary data.</text>
</comment>
<evidence type="ECO:0000313" key="2">
    <source>
        <dbReference type="EMBL" id="EMY22803.1"/>
    </source>
</evidence>
<evidence type="ECO:0000256" key="1">
    <source>
        <dbReference type="SAM" id="Phobius"/>
    </source>
</evidence>
<reference evidence="2 3" key="1">
    <citation type="submission" date="2013-02" db="EMBL/GenBank/DDBJ databases">
        <authorList>
            <person name="Harkins D.M."/>
            <person name="Durkin A.S."/>
            <person name="Brinkac L.M."/>
            <person name="Haft D.H."/>
            <person name="Selengut J.D."/>
            <person name="Sanka R."/>
            <person name="DePew J."/>
            <person name="Purushe J."/>
            <person name="Picardeau M."/>
            <person name="Werts C."/>
            <person name="Goarant C."/>
            <person name="Vinetz J.M."/>
            <person name="Sutton G.G."/>
            <person name="Nierman W.C."/>
            <person name="Fouts D.E."/>
        </authorList>
    </citation>
    <scope>NUCLEOTIDE SEQUENCE [LARGE SCALE GENOMIC DNA]</scope>
    <source>
        <strain evidence="2 3">200703203</strain>
    </source>
</reference>
<protein>
    <recommendedName>
        <fullName evidence="4">Lipoprotein</fullName>
    </recommendedName>
</protein>